<dbReference type="InterPro" id="IPR011009">
    <property type="entry name" value="Kinase-like_dom_sf"/>
</dbReference>
<dbReference type="GeneID" id="106154547"/>
<evidence type="ECO:0000256" key="2">
    <source>
        <dbReference type="ARBA" id="ARBA00022840"/>
    </source>
</evidence>
<keyword evidence="7" id="KW-1185">Reference proteome</keyword>
<dbReference type="SUPFAM" id="SSF56112">
    <property type="entry name" value="Protein kinase-like (PK-like)"/>
    <property type="match status" value="1"/>
</dbReference>
<dbReference type="InterPro" id="IPR017441">
    <property type="entry name" value="Protein_kinase_ATP_BS"/>
</dbReference>
<keyword evidence="8 9" id="KW-0418">Kinase</keyword>
<reference evidence="8 9" key="1">
    <citation type="submission" date="2025-04" db="UniProtKB">
        <authorList>
            <consortium name="RefSeq"/>
        </authorList>
    </citation>
    <scope>IDENTIFICATION</scope>
    <source>
        <tissue evidence="8 9">Gonads</tissue>
    </source>
</reference>
<feature type="binding site" evidence="3">
    <location>
        <position position="87"/>
    </location>
    <ligand>
        <name>ATP</name>
        <dbReference type="ChEBI" id="CHEBI:30616"/>
    </ligand>
</feature>
<evidence type="ECO:0000256" key="1">
    <source>
        <dbReference type="ARBA" id="ARBA00022741"/>
    </source>
</evidence>
<dbReference type="PANTHER" id="PTHR24359">
    <property type="entry name" value="SERINE/THREONINE-PROTEIN KINASE SBK1"/>
    <property type="match status" value="1"/>
</dbReference>
<dbReference type="PROSITE" id="PS50011">
    <property type="entry name" value="PROTEIN_KINASE_DOM"/>
    <property type="match status" value="1"/>
</dbReference>
<dbReference type="PROSITE" id="PS00108">
    <property type="entry name" value="PROTEIN_KINASE_ST"/>
    <property type="match status" value="1"/>
</dbReference>
<dbReference type="RefSeq" id="XP_013384382.1">
    <property type="nucleotide sequence ID" value="XM_013528928.1"/>
</dbReference>
<dbReference type="Gene3D" id="1.10.510.10">
    <property type="entry name" value="Transferase(Phosphotransferase) domain 1"/>
    <property type="match status" value="1"/>
</dbReference>
<evidence type="ECO:0000256" key="5">
    <source>
        <dbReference type="SAM" id="MobiDB-lite"/>
    </source>
</evidence>
<keyword evidence="4" id="KW-0723">Serine/threonine-protein kinase</keyword>
<dbReference type="InterPro" id="IPR008271">
    <property type="entry name" value="Ser/Thr_kinase_AS"/>
</dbReference>
<dbReference type="GO" id="GO:0004674">
    <property type="term" value="F:protein serine/threonine kinase activity"/>
    <property type="evidence" value="ECO:0007669"/>
    <property type="project" value="UniProtKB-KW"/>
</dbReference>
<keyword evidence="2 3" id="KW-0067">ATP-binding</keyword>
<evidence type="ECO:0000256" key="3">
    <source>
        <dbReference type="PROSITE-ProRule" id="PRU10141"/>
    </source>
</evidence>
<evidence type="ECO:0000256" key="4">
    <source>
        <dbReference type="RuleBase" id="RU000304"/>
    </source>
</evidence>
<evidence type="ECO:0000259" key="6">
    <source>
        <dbReference type="PROSITE" id="PS50011"/>
    </source>
</evidence>
<dbReference type="Pfam" id="PF00069">
    <property type="entry name" value="Pkinase"/>
    <property type="match status" value="1"/>
</dbReference>
<dbReference type="GO" id="GO:0005524">
    <property type="term" value="F:ATP binding"/>
    <property type="evidence" value="ECO:0007669"/>
    <property type="project" value="UniProtKB-UniRule"/>
</dbReference>
<feature type="compositionally biased region" description="Low complexity" evidence="5">
    <location>
        <begin position="37"/>
        <end position="47"/>
    </location>
</feature>
<dbReference type="RefSeq" id="XP_013384381.1">
    <property type="nucleotide sequence ID" value="XM_013528927.1"/>
</dbReference>
<keyword evidence="1 3" id="KW-0547">Nucleotide-binding</keyword>
<evidence type="ECO:0000313" key="10">
    <source>
        <dbReference type="RefSeq" id="XP_013384383.1"/>
    </source>
</evidence>
<dbReference type="PROSITE" id="PS00107">
    <property type="entry name" value="PROTEIN_KINASE_ATP"/>
    <property type="match status" value="1"/>
</dbReference>
<sequence length="381" mass="43826">MPTARSQNDHIEKCKGFIHRSKQRLFYHNNMDPPKDPSSSPRSSVSDSLPLINLSEHYDIVKTLGSGTYGNVMLARCKTTDTVVALKNLLKKGTKFRDFQREFTYGYFLSPHCAIVNTFDVAFETETSYMFALEHAPLGDLFETIPPQIGLDEKRGKCIIKQVASALDFMHSKHLVHRDIKPENVLLFDRECTKVKLMDFGMTRKRGTLVRKISGSIPYTPPEICEAVKNEGFYVEKSADVWGCAVLLFTILTGNFPWENADVGDPYFVEFAQWQKRKIGPTPSQWRRFTPRLMRLFRKMLDTKPEKRCEITAVYRYIGDAWLKKAKTSYDCDDDISSDDSKGTEMIELRHALEKHGIDTKVSKKLKEKRINEWIMSLGLE</sequence>
<protein>
    <submittedName>
        <fullName evidence="8 9">Serine/threonine-protein kinase SBK1 isoform X2</fullName>
    </submittedName>
</protein>
<dbReference type="SMART" id="SM00220">
    <property type="entry name" value="S_TKc"/>
    <property type="match status" value="1"/>
</dbReference>
<evidence type="ECO:0000313" key="9">
    <source>
        <dbReference type="RefSeq" id="XP_013384382.1"/>
    </source>
</evidence>
<comment type="similarity">
    <text evidence="4">Belongs to the protein kinase superfamily.</text>
</comment>
<dbReference type="AlphaFoldDB" id="A0A1S3HE82"/>
<dbReference type="PANTHER" id="PTHR24359:SF1">
    <property type="entry name" value="INHIBITOR OF NUCLEAR FACTOR KAPPA-B KINASE EPSILON SUBUNIT HOMOLOG 1-RELATED"/>
    <property type="match status" value="1"/>
</dbReference>
<organism evidence="7 9">
    <name type="scientific">Lingula anatina</name>
    <name type="common">Brachiopod</name>
    <name type="synonym">Lingula unguis</name>
    <dbReference type="NCBI Taxonomy" id="7574"/>
    <lineage>
        <taxon>Eukaryota</taxon>
        <taxon>Metazoa</taxon>
        <taxon>Spiralia</taxon>
        <taxon>Lophotrochozoa</taxon>
        <taxon>Brachiopoda</taxon>
        <taxon>Linguliformea</taxon>
        <taxon>Lingulata</taxon>
        <taxon>Lingulida</taxon>
        <taxon>Linguloidea</taxon>
        <taxon>Lingulidae</taxon>
        <taxon>Lingula</taxon>
    </lineage>
</organism>
<keyword evidence="8 9" id="KW-0808">Transferase</keyword>
<feature type="region of interest" description="Disordered" evidence="5">
    <location>
        <begin position="28"/>
        <end position="47"/>
    </location>
</feature>
<dbReference type="Proteomes" id="UP000085678">
    <property type="component" value="Unplaced"/>
</dbReference>
<evidence type="ECO:0000313" key="7">
    <source>
        <dbReference type="Proteomes" id="UP000085678"/>
    </source>
</evidence>
<dbReference type="InterPro" id="IPR000719">
    <property type="entry name" value="Prot_kinase_dom"/>
</dbReference>
<gene>
    <name evidence="8 9 10" type="primary">LOC106154547</name>
</gene>
<accession>A0A1S3HE82</accession>
<dbReference type="OrthoDB" id="6513151at2759"/>
<name>A0A1S3HE82_LINAN</name>
<dbReference type="RefSeq" id="XP_013384383.1">
    <property type="nucleotide sequence ID" value="XM_013528929.2"/>
</dbReference>
<evidence type="ECO:0000313" key="8">
    <source>
        <dbReference type="RefSeq" id="XP_013384381.1"/>
    </source>
</evidence>
<feature type="domain" description="Protein kinase" evidence="6">
    <location>
        <begin position="58"/>
        <end position="323"/>
    </location>
</feature>
<proteinExistence type="inferred from homology"/>